<proteinExistence type="predicted"/>
<keyword evidence="2" id="KW-1185">Reference proteome</keyword>
<evidence type="ECO:0000313" key="1">
    <source>
        <dbReference type="EMBL" id="KAH9522365.1"/>
    </source>
</evidence>
<name>A0A922I6L9_DERFA</name>
<organism evidence="1 2">
    <name type="scientific">Dermatophagoides farinae</name>
    <name type="common">American house dust mite</name>
    <dbReference type="NCBI Taxonomy" id="6954"/>
    <lineage>
        <taxon>Eukaryota</taxon>
        <taxon>Metazoa</taxon>
        <taxon>Ecdysozoa</taxon>
        <taxon>Arthropoda</taxon>
        <taxon>Chelicerata</taxon>
        <taxon>Arachnida</taxon>
        <taxon>Acari</taxon>
        <taxon>Acariformes</taxon>
        <taxon>Sarcoptiformes</taxon>
        <taxon>Astigmata</taxon>
        <taxon>Psoroptidia</taxon>
        <taxon>Analgoidea</taxon>
        <taxon>Pyroglyphidae</taxon>
        <taxon>Dermatophagoidinae</taxon>
        <taxon>Dermatophagoides</taxon>
    </lineage>
</organism>
<reference evidence="1" key="2">
    <citation type="journal article" date="2022" name="Res Sq">
        <title>Comparative Genomics Reveals Insights into the Divergent Evolution of Astigmatic Mites and Household Pest Adaptations.</title>
        <authorList>
            <person name="Xiong Q."/>
            <person name="Wan A.T.-Y."/>
            <person name="Liu X.-Y."/>
            <person name="Fung C.S.-H."/>
            <person name="Xiao X."/>
            <person name="Malainual N."/>
            <person name="Hou J."/>
            <person name="Wang L."/>
            <person name="Wang M."/>
            <person name="Yang K."/>
            <person name="Cui Y."/>
            <person name="Leung E."/>
            <person name="Nong W."/>
            <person name="Shin S.-K."/>
            <person name="Au S."/>
            <person name="Jeong K.Y."/>
            <person name="Chew F.T."/>
            <person name="Hui J."/>
            <person name="Leung T.F."/>
            <person name="Tungtrongchitr A."/>
            <person name="Zhong N."/>
            <person name="Liu Z."/>
            <person name="Tsui S."/>
        </authorList>
    </citation>
    <scope>NUCLEOTIDE SEQUENCE</scope>
    <source>
        <strain evidence="1">Derf</strain>
        <tissue evidence="1">Whole organism</tissue>
    </source>
</reference>
<protein>
    <submittedName>
        <fullName evidence="1">Uncharacterized protein</fullName>
    </submittedName>
</protein>
<dbReference type="AlphaFoldDB" id="A0A922I6L9"/>
<sequence length="61" mass="7178">MDKIDFDSNHQAIYSQKTYYETLLQIKSTFNLGPGNLFVKFIHEKIIIVESLNRMELKANE</sequence>
<reference evidence="1" key="1">
    <citation type="submission" date="2013-05" db="EMBL/GenBank/DDBJ databases">
        <authorList>
            <person name="Yim A.K.Y."/>
            <person name="Chan T.F."/>
            <person name="Ji K.M."/>
            <person name="Liu X.Y."/>
            <person name="Zhou J.W."/>
            <person name="Li R.Q."/>
            <person name="Yang K.Y."/>
            <person name="Li J."/>
            <person name="Li M."/>
            <person name="Law P.T.W."/>
            <person name="Wu Y.L."/>
            <person name="Cai Z.L."/>
            <person name="Qin H."/>
            <person name="Bao Y."/>
            <person name="Leung R.K.K."/>
            <person name="Ng P.K.S."/>
            <person name="Zou J."/>
            <person name="Zhong X.J."/>
            <person name="Ran P.X."/>
            <person name="Zhong N.S."/>
            <person name="Liu Z.G."/>
            <person name="Tsui S.K.W."/>
        </authorList>
    </citation>
    <scope>NUCLEOTIDE SEQUENCE</scope>
    <source>
        <strain evidence="1">Derf</strain>
        <tissue evidence="1">Whole organism</tissue>
    </source>
</reference>
<accession>A0A922I6L9</accession>
<dbReference type="EMBL" id="ASGP02000002">
    <property type="protein sequence ID" value="KAH9522365.1"/>
    <property type="molecule type" value="Genomic_DNA"/>
</dbReference>
<comment type="caution">
    <text evidence="1">The sequence shown here is derived from an EMBL/GenBank/DDBJ whole genome shotgun (WGS) entry which is preliminary data.</text>
</comment>
<gene>
    <name evidence="1" type="ORF">DERF_005944</name>
</gene>
<dbReference type="Proteomes" id="UP000790347">
    <property type="component" value="Unassembled WGS sequence"/>
</dbReference>
<evidence type="ECO:0000313" key="2">
    <source>
        <dbReference type="Proteomes" id="UP000790347"/>
    </source>
</evidence>